<proteinExistence type="predicted"/>
<dbReference type="Pfam" id="PF19268">
    <property type="entry name" value="CIS_TMP"/>
    <property type="match status" value="1"/>
</dbReference>
<feature type="compositionally biased region" description="Basic and acidic residues" evidence="1">
    <location>
        <begin position="318"/>
        <end position="346"/>
    </location>
</feature>
<feature type="region of interest" description="Disordered" evidence="1">
    <location>
        <begin position="318"/>
        <end position="365"/>
    </location>
</feature>
<organism evidence="2">
    <name type="scientific">Candidatus Kentrum sp. LPFa</name>
    <dbReference type="NCBI Taxonomy" id="2126335"/>
    <lineage>
        <taxon>Bacteria</taxon>
        <taxon>Pseudomonadati</taxon>
        <taxon>Pseudomonadota</taxon>
        <taxon>Gammaproteobacteria</taxon>
        <taxon>Candidatus Kentrum</taxon>
    </lineage>
</organism>
<dbReference type="AlphaFoldDB" id="A0A450W8X8"/>
<gene>
    <name evidence="2" type="ORF">BECKLPF1236B_GA0070989_10484</name>
</gene>
<reference evidence="2" key="1">
    <citation type="submission" date="2019-02" db="EMBL/GenBank/DDBJ databases">
        <authorList>
            <person name="Gruber-Vodicka R. H."/>
            <person name="Seah K. B. B."/>
        </authorList>
    </citation>
    <scope>NUCLEOTIDE SEQUENCE</scope>
    <source>
        <strain evidence="2">BECK_S313</strain>
    </source>
</reference>
<name>A0A450W8X8_9GAMM</name>
<evidence type="ECO:0000313" key="2">
    <source>
        <dbReference type="EMBL" id="VFK13475.1"/>
    </source>
</evidence>
<dbReference type="InterPro" id="IPR045538">
    <property type="entry name" value="CIS_TMP"/>
</dbReference>
<evidence type="ECO:0000256" key="1">
    <source>
        <dbReference type="SAM" id="MobiDB-lite"/>
    </source>
</evidence>
<feature type="region of interest" description="Disordered" evidence="1">
    <location>
        <begin position="96"/>
        <end position="135"/>
    </location>
</feature>
<sequence length="531" mass="60311">MDTQRHIIKRQVLELRVAGKQDTQRLSTEFARVYRQRIVPLIDQYCTKLGDPNGIHRIESLEIDLGSVDPARLEADVLEKISARLEPLLASRIERRERQGEDAGEAFHGRSRVDRGGARARTGKSSWPSRGTPPRTGSLELFDLFARTGSLPWWADSNQPDILAETLERLLRETPDRLRALLRQLARMDRPLQRIVNHYGDDQLSALFDLLAPRFARALPGPSWKLPRQIVDLLQGRGRNDQSRRRVRSRVWYQTLRFAGLSGSEHLEPSVFFHDLLLQVAAGSRGDTAALVSDMHRAVQSGGVSVDRGLREAIETLYHESQAQHRNTETDLPASEEKSFRRRSENAWEDGDSSTHAPPDSGFSEDDQRYIDNAGLVILWPFLGHFFAHLGLMEQDRFKDDAALQRAVGLLQYLVTLDSSPPEYLLPLGKLLCGMEPDALFDFGPPVSEAEAAECANLLQAAIAQVPILKDMSIPAFRNTFLLREGILRARDGAWLLRVERKTFDVVLDRFPWSTDWVKLPWMETPLRVEW</sequence>
<accession>A0A450W8X8</accession>
<feature type="compositionally biased region" description="Basic and acidic residues" evidence="1">
    <location>
        <begin position="96"/>
        <end position="117"/>
    </location>
</feature>
<protein>
    <submittedName>
        <fullName evidence="2">Uncharacterized protein</fullName>
    </submittedName>
</protein>
<dbReference type="EMBL" id="CAADFK010000048">
    <property type="protein sequence ID" value="VFK13475.1"/>
    <property type="molecule type" value="Genomic_DNA"/>
</dbReference>